<dbReference type="OrthoDB" id="269384at2759"/>
<gene>
    <name evidence="1" type="ORF">AFUS01_LOCUS24032</name>
</gene>
<comment type="caution">
    <text evidence="1">The sequence shown here is derived from an EMBL/GenBank/DDBJ whole genome shotgun (WGS) entry which is preliminary data.</text>
</comment>
<evidence type="ECO:0000313" key="2">
    <source>
        <dbReference type="Proteomes" id="UP000708208"/>
    </source>
</evidence>
<dbReference type="Pfam" id="PF04137">
    <property type="entry name" value="ERO1"/>
    <property type="match status" value="1"/>
</dbReference>
<dbReference type="AlphaFoldDB" id="A0A8J2KBT9"/>
<protein>
    <submittedName>
        <fullName evidence="1">Uncharacterized protein</fullName>
    </submittedName>
</protein>
<dbReference type="PANTHER" id="PTHR12613">
    <property type="entry name" value="ERO1-RELATED"/>
    <property type="match status" value="1"/>
</dbReference>
<reference evidence="1" key="1">
    <citation type="submission" date="2021-06" db="EMBL/GenBank/DDBJ databases">
        <authorList>
            <person name="Hodson N. C."/>
            <person name="Mongue J. A."/>
            <person name="Jaron S. K."/>
        </authorList>
    </citation>
    <scope>NUCLEOTIDE SEQUENCE</scope>
</reference>
<dbReference type="Proteomes" id="UP000708208">
    <property type="component" value="Unassembled WGS sequence"/>
</dbReference>
<proteinExistence type="predicted"/>
<dbReference type="InterPro" id="IPR007266">
    <property type="entry name" value="Ero1"/>
</dbReference>
<keyword evidence="2" id="KW-1185">Reference proteome</keyword>
<dbReference type="GO" id="GO:0015035">
    <property type="term" value="F:protein-disulfide reductase activity"/>
    <property type="evidence" value="ECO:0007669"/>
    <property type="project" value="InterPro"/>
</dbReference>
<dbReference type="GO" id="GO:0071949">
    <property type="term" value="F:FAD binding"/>
    <property type="evidence" value="ECO:0007669"/>
    <property type="project" value="InterPro"/>
</dbReference>
<name>A0A8J2KBT9_9HEXA</name>
<organism evidence="1 2">
    <name type="scientific">Allacma fusca</name>
    <dbReference type="NCBI Taxonomy" id="39272"/>
    <lineage>
        <taxon>Eukaryota</taxon>
        <taxon>Metazoa</taxon>
        <taxon>Ecdysozoa</taxon>
        <taxon>Arthropoda</taxon>
        <taxon>Hexapoda</taxon>
        <taxon>Collembola</taxon>
        <taxon>Symphypleona</taxon>
        <taxon>Sminthuridae</taxon>
        <taxon>Allacma</taxon>
    </lineage>
</organism>
<dbReference type="EMBL" id="CAJVCH010296089">
    <property type="protein sequence ID" value="CAG7785407.1"/>
    <property type="molecule type" value="Genomic_DNA"/>
</dbReference>
<accession>A0A8J2KBT9</accession>
<dbReference type="PANTHER" id="PTHR12613:SF0">
    <property type="entry name" value="ERO1-LIKE PROTEIN"/>
    <property type="match status" value="1"/>
</dbReference>
<feature type="non-terminal residue" evidence="1">
    <location>
        <position position="1"/>
    </location>
</feature>
<sequence length="178" mass="20077">LQVFCDCLQQVNLKKDCPFWYDDSTCSFEFCQVKPCGEDEIPAGIKGQKGLFFRPLAQNANSEPTDCESDEYLGHIDTSLSVESQAGFEKWKLHDDALVDFCGAGDDDDSSDMHYVDLLLNPERYTGYEGPSAHRVWGSIYNENCFSFNQFRTQETDNVMSLFGGSQTEGELFLAVEK</sequence>
<feature type="non-terminal residue" evidence="1">
    <location>
        <position position="178"/>
    </location>
</feature>
<dbReference type="GO" id="GO:0034975">
    <property type="term" value="P:protein folding in endoplasmic reticulum"/>
    <property type="evidence" value="ECO:0007669"/>
    <property type="project" value="InterPro"/>
</dbReference>
<dbReference type="GO" id="GO:0016972">
    <property type="term" value="F:thiol oxidase activity"/>
    <property type="evidence" value="ECO:0007669"/>
    <property type="project" value="InterPro"/>
</dbReference>
<dbReference type="GO" id="GO:0005789">
    <property type="term" value="C:endoplasmic reticulum membrane"/>
    <property type="evidence" value="ECO:0007669"/>
    <property type="project" value="TreeGrafter"/>
</dbReference>
<evidence type="ECO:0000313" key="1">
    <source>
        <dbReference type="EMBL" id="CAG7785407.1"/>
    </source>
</evidence>